<dbReference type="PANTHER" id="PTHR12131">
    <property type="entry name" value="ATP-DEPENDENT RNA AND DNA HELICASE"/>
    <property type="match status" value="1"/>
</dbReference>
<dbReference type="PROSITE" id="PS51194">
    <property type="entry name" value="HELICASE_CTER"/>
    <property type="match status" value="1"/>
</dbReference>
<evidence type="ECO:0000256" key="3">
    <source>
        <dbReference type="ARBA" id="ARBA00022806"/>
    </source>
</evidence>
<dbReference type="SMART" id="SM00487">
    <property type="entry name" value="DEXDc"/>
    <property type="match status" value="1"/>
</dbReference>
<dbReference type="InterPro" id="IPR001650">
    <property type="entry name" value="Helicase_C-like"/>
</dbReference>
<dbReference type="PANTHER" id="PTHR12131:SF1">
    <property type="entry name" value="ATP-DEPENDENT RNA HELICASE SUPV3L1, MITOCHONDRIAL-RELATED"/>
    <property type="match status" value="1"/>
</dbReference>
<feature type="domain" description="Helicase ATP-binding" evidence="5">
    <location>
        <begin position="42"/>
        <end position="200"/>
    </location>
</feature>
<keyword evidence="2 7" id="KW-0378">Hydrolase</keyword>
<dbReference type="EMBL" id="CP024988">
    <property type="protein sequence ID" value="AWT26226.1"/>
    <property type="molecule type" value="Genomic_DNA"/>
</dbReference>
<dbReference type="InterPro" id="IPR011545">
    <property type="entry name" value="DEAD/DEAH_box_helicase_dom"/>
</dbReference>
<dbReference type="KEGG" id="cpre:Csp1_14370"/>
<evidence type="ECO:0000256" key="4">
    <source>
        <dbReference type="ARBA" id="ARBA00022840"/>
    </source>
</evidence>
<gene>
    <name evidence="7" type="primary">helY_2</name>
    <name evidence="7" type="ORF">Csp1_14370</name>
</gene>
<keyword evidence="3 7" id="KW-0347">Helicase</keyword>
<dbReference type="STRING" id="1737425.GCA_900049755_01962"/>
<feature type="domain" description="Helicase C-terminal" evidence="6">
    <location>
        <begin position="254"/>
        <end position="458"/>
    </location>
</feature>
<dbReference type="PROSITE" id="PS51192">
    <property type="entry name" value="HELICASE_ATP_BIND_1"/>
    <property type="match status" value="1"/>
</dbReference>
<dbReference type="InterPro" id="IPR027417">
    <property type="entry name" value="P-loop_NTPase"/>
</dbReference>
<dbReference type="GO" id="GO:0004386">
    <property type="term" value="F:helicase activity"/>
    <property type="evidence" value="ECO:0007669"/>
    <property type="project" value="UniProtKB-KW"/>
</dbReference>
<dbReference type="GO" id="GO:0005524">
    <property type="term" value="F:ATP binding"/>
    <property type="evidence" value="ECO:0007669"/>
    <property type="project" value="UniProtKB-KW"/>
</dbReference>
<proteinExistence type="predicted"/>
<dbReference type="InterPro" id="IPR003593">
    <property type="entry name" value="AAA+_ATPase"/>
</dbReference>
<accession>A0A2Z3YP25</accession>
<evidence type="ECO:0000259" key="5">
    <source>
        <dbReference type="PROSITE" id="PS51192"/>
    </source>
</evidence>
<dbReference type="InterPro" id="IPR012961">
    <property type="entry name" value="Ski2/MTR4_C"/>
</dbReference>
<dbReference type="Gene3D" id="3.40.50.300">
    <property type="entry name" value="P-loop containing nucleotide triphosphate hydrolases"/>
    <property type="match status" value="2"/>
</dbReference>
<keyword evidence="4" id="KW-0067">ATP-binding</keyword>
<dbReference type="GO" id="GO:0003676">
    <property type="term" value="F:nucleic acid binding"/>
    <property type="evidence" value="ECO:0007669"/>
    <property type="project" value="InterPro"/>
</dbReference>
<dbReference type="InterPro" id="IPR050699">
    <property type="entry name" value="RNA-DNA_Helicase"/>
</dbReference>
<evidence type="ECO:0000256" key="2">
    <source>
        <dbReference type="ARBA" id="ARBA00022801"/>
    </source>
</evidence>
<dbReference type="Pfam" id="PF26090">
    <property type="entry name" value="SH3_HelY"/>
    <property type="match status" value="1"/>
</dbReference>
<dbReference type="EC" id="3.6.4.-" evidence="7"/>
<dbReference type="GO" id="GO:0070478">
    <property type="term" value="P:nuclear-transcribed mRNA catabolic process, 3'-5' exonucleolytic nonsense-mediated decay"/>
    <property type="evidence" value="ECO:0007669"/>
    <property type="project" value="TreeGrafter"/>
</dbReference>
<keyword evidence="1" id="KW-0547">Nucleotide-binding</keyword>
<dbReference type="Pfam" id="PF08148">
    <property type="entry name" value="DSHCT"/>
    <property type="match status" value="1"/>
</dbReference>
<dbReference type="AlphaFoldDB" id="A0A2Z3YP25"/>
<dbReference type="SMART" id="SM00490">
    <property type="entry name" value="HELICc"/>
    <property type="match status" value="1"/>
</dbReference>
<dbReference type="SMART" id="SM00382">
    <property type="entry name" value="AAA"/>
    <property type="match status" value="1"/>
</dbReference>
<dbReference type="SUPFAM" id="SSF52540">
    <property type="entry name" value="P-loop containing nucleoside triphosphate hydrolases"/>
    <property type="match status" value="1"/>
</dbReference>
<dbReference type="GO" id="GO:0016787">
    <property type="term" value="F:hydrolase activity"/>
    <property type="evidence" value="ECO:0007669"/>
    <property type="project" value="UniProtKB-KW"/>
</dbReference>
<dbReference type="CDD" id="cd18795">
    <property type="entry name" value="SF2_C_Ski2"/>
    <property type="match status" value="1"/>
</dbReference>
<reference evidence="8" key="1">
    <citation type="submission" date="2017-11" db="EMBL/GenBank/DDBJ databases">
        <title>Otitis media/interna in a cat caused by the recently described species Corynebacterium provencense.</title>
        <authorList>
            <person name="Kittl S."/>
            <person name="Brodard I."/>
            <person name="Rychener L."/>
            <person name="Jores J."/>
            <person name="Roosje P."/>
            <person name="Gobeli Brawand S."/>
        </authorList>
    </citation>
    <scope>NUCLEOTIDE SEQUENCE [LARGE SCALE GENOMIC DNA]</scope>
    <source>
        <strain evidence="8">17KM38</strain>
    </source>
</reference>
<dbReference type="Pfam" id="PF00271">
    <property type="entry name" value="Helicase_C"/>
    <property type="match status" value="1"/>
</dbReference>
<dbReference type="SMART" id="SM01142">
    <property type="entry name" value="DSHCT"/>
    <property type="match status" value="1"/>
</dbReference>
<evidence type="ECO:0000256" key="1">
    <source>
        <dbReference type="ARBA" id="ARBA00022741"/>
    </source>
</evidence>
<evidence type="ECO:0000313" key="7">
    <source>
        <dbReference type="EMBL" id="AWT26226.1"/>
    </source>
</evidence>
<dbReference type="RefSeq" id="WP_227870964.1">
    <property type="nucleotide sequence ID" value="NZ_CP024988.1"/>
</dbReference>
<organism evidence="7 8">
    <name type="scientific">Corynebacterium provencense</name>
    <dbReference type="NCBI Taxonomy" id="1737425"/>
    <lineage>
        <taxon>Bacteria</taxon>
        <taxon>Bacillati</taxon>
        <taxon>Actinomycetota</taxon>
        <taxon>Actinomycetes</taxon>
        <taxon>Mycobacteriales</taxon>
        <taxon>Corynebacteriaceae</taxon>
        <taxon>Corynebacterium</taxon>
    </lineage>
</organism>
<protein>
    <submittedName>
        <fullName evidence="7">Putative helicase HelY</fullName>
        <ecNumber evidence="7">3.6.4.-</ecNumber>
    </submittedName>
</protein>
<evidence type="ECO:0000313" key="8">
    <source>
        <dbReference type="Proteomes" id="UP000247696"/>
    </source>
</evidence>
<dbReference type="GO" id="GO:0055087">
    <property type="term" value="C:Ski complex"/>
    <property type="evidence" value="ECO:0007669"/>
    <property type="project" value="TreeGrafter"/>
</dbReference>
<sequence length="909" mass="99228">MTSSDPVDNSTAAGVPAVLPEAVASFITQYPFPLDDFQLRGACAVAAGRGVLVCAPTGAGKTVVGEFAVHLALQRGGVCFYTTPIKALSNQKYHDLVARYGPEKVGLLTGDTSVNGDAPVIVMTTEVLRNMIYAGSERLDNLTHVVMDEVHFLADPSRGPVWEEVILNLDPSVVLVSLSATVSNAEEFGGWLTTVRGDTDIIITTHRPVPLDQFMMVDRQILPLNDPGHPEEANRAVLAAAARAEEKGRRTGPKRTDVIARMGAAGMLPAIYFIFSRAGCDGAVRQLLVDRVRLTTDADRDAILRTVDDGVRDIPTGDLGVLGFRQWRRALGNGYAAHHAGMLPAFRHIVEDLFSRGLLKACFATETLALGINMPARSVVLEKLVKYNGESHVELTPGQYTQLTGRAGRRGIDTRGNAVVLWSRGLDPHAVAQLAGTRTYPLDSTFRPGYNMAVNLIATRGYDAAQQLLDRSFAQYQAAAHVVEQASRMTRRRRDLAGLEKDLAGQLRSQHTDLTSRDVIEYAALRRDLALAERKSKLDSGSQREKEISNLLSSLSVGDIIALPTGNNPDVAVVVRSDSDHRHPRPWIVVEDGWCGPVAPESFGNVPVPVGHMKLHRNAGRSPKRNARAVASNLRRQRVDRPRKLKMKAGGGSSREAAVLREKVHMHPVHSLRNREDLVRPAERVVAARRTLDRELEAVTPDSETLSATFDHILDLLVELDYVEYAGDPLRENLQVTTEGERLSRIHHESDLLVAQCLRRGVWDDLDPAELAAVASTVVFENRRETTGRHITEVPTEALATAISAVGRIHGELTSDETRHGLPLTREPQTGFATAVHQWTSGAPLDYCLRAAEAAGSQLTPGDFVRWCTRVIDLLEQVKRTGYADSVRAAARRAVPAIRRGVVELGATS</sequence>
<dbReference type="Gene3D" id="1.10.3380.30">
    <property type="match status" value="1"/>
</dbReference>
<dbReference type="InterPro" id="IPR058621">
    <property type="entry name" value="SH3_HelY"/>
</dbReference>
<dbReference type="InterPro" id="IPR014001">
    <property type="entry name" value="Helicase_ATP-bd"/>
</dbReference>
<name>A0A2Z3YP25_9CORY</name>
<dbReference type="Pfam" id="PF00270">
    <property type="entry name" value="DEAD"/>
    <property type="match status" value="1"/>
</dbReference>
<evidence type="ECO:0000259" key="6">
    <source>
        <dbReference type="PROSITE" id="PS51194"/>
    </source>
</evidence>
<dbReference type="Proteomes" id="UP000247696">
    <property type="component" value="Chromosome"/>
</dbReference>
<keyword evidence="8" id="KW-1185">Reference proteome</keyword>